<dbReference type="SUPFAM" id="SSF57889">
    <property type="entry name" value="Cysteine-rich domain"/>
    <property type="match status" value="4"/>
</dbReference>
<gene>
    <name evidence="6" type="ORF">F2Q69_00017367</name>
</gene>
<evidence type="ECO:0000259" key="5">
    <source>
        <dbReference type="SMART" id="SM00249"/>
    </source>
</evidence>
<dbReference type="Pfam" id="PF03107">
    <property type="entry name" value="C1_2"/>
    <property type="match status" value="6"/>
</dbReference>
<protein>
    <recommendedName>
        <fullName evidence="5">Zinc finger PHD-type domain-containing protein</fullName>
    </recommendedName>
</protein>
<comment type="caution">
    <text evidence="6">The sequence shown here is derived from an EMBL/GenBank/DDBJ whole genome shotgun (WGS) entry which is preliminary data.</text>
</comment>
<keyword evidence="2" id="KW-0677">Repeat</keyword>
<dbReference type="InterPro" id="IPR001965">
    <property type="entry name" value="Znf_PHD"/>
</dbReference>
<dbReference type="PANTHER" id="PTHR32410">
    <property type="entry name" value="CYSTEINE/HISTIDINE-RICH C1 DOMAIN FAMILY PROTEIN"/>
    <property type="match status" value="1"/>
</dbReference>
<dbReference type="AlphaFoldDB" id="A0A8S9QP95"/>
<reference evidence="6" key="1">
    <citation type="submission" date="2019-12" db="EMBL/GenBank/DDBJ databases">
        <title>Genome sequencing and annotation of Brassica cretica.</title>
        <authorList>
            <person name="Studholme D.J."/>
            <person name="Sarris P."/>
        </authorList>
    </citation>
    <scope>NUCLEOTIDE SEQUENCE</scope>
    <source>
        <strain evidence="6">PFS-109/04</strain>
        <tissue evidence="6">Leaf</tissue>
    </source>
</reference>
<evidence type="ECO:0000313" key="6">
    <source>
        <dbReference type="EMBL" id="KAF3555702.1"/>
    </source>
</evidence>
<dbReference type="InterPro" id="IPR013083">
    <property type="entry name" value="Znf_RING/FYVE/PHD"/>
</dbReference>
<dbReference type="EMBL" id="QGKX02000996">
    <property type="protein sequence ID" value="KAF3555702.1"/>
    <property type="molecule type" value="Genomic_DNA"/>
</dbReference>
<dbReference type="Pfam" id="PF22926">
    <property type="entry name" value="C1-like_CT"/>
    <property type="match status" value="1"/>
</dbReference>
<organism evidence="6 7">
    <name type="scientific">Brassica cretica</name>
    <name type="common">Mustard</name>
    <dbReference type="NCBI Taxonomy" id="69181"/>
    <lineage>
        <taxon>Eukaryota</taxon>
        <taxon>Viridiplantae</taxon>
        <taxon>Streptophyta</taxon>
        <taxon>Embryophyta</taxon>
        <taxon>Tracheophyta</taxon>
        <taxon>Spermatophyta</taxon>
        <taxon>Magnoliopsida</taxon>
        <taxon>eudicotyledons</taxon>
        <taxon>Gunneridae</taxon>
        <taxon>Pentapetalae</taxon>
        <taxon>rosids</taxon>
        <taxon>malvids</taxon>
        <taxon>Brassicales</taxon>
        <taxon>Brassicaceae</taxon>
        <taxon>Brassiceae</taxon>
        <taxon>Brassica</taxon>
    </lineage>
</organism>
<dbReference type="Proteomes" id="UP000712600">
    <property type="component" value="Unassembled WGS sequence"/>
</dbReference>
<sequence>MDVVGEFHKEKKLFLVYHHPKYHPVPQIQSPSSSGENSINKQPIFLCPNARSNLAEAKSRRDSPYFYEDNFPLISSPEYLFSRKSYYNHSVLPLFWCNNKEFDADDGGCRACKYHDFGSGYYFCNLCDKKYHRECVQSPLKIKHPYHPAHALQLHGGYYSLNCIFCGTSVSRLAYYCSICEVCMHPICAMKPIPFIIYQTKMHDHPLTFFHRKASLTCNVCGLLRKICPTYICAECNFVAHIDCMNFPRIIKISRHPHRIFHTSSLPSGEWSCGVCRKNIDGDYGAYTCDKCCDYFVHSICALGKYEWDGKDLENVSEEDDITPDVGPFDMISEGKILHFLHVHHLYLQVSIAYDENKFCQACILPIFEGNFYSCIECDFILHETCAKSHRKIQHALHPHLLTLKLMSLYESNLLMCDACGRFSGGFVYACDLEECHFNLDILCASISEPLDYQDHQHPLYVASEKKYNPMCSVCCYKHDKHVLKAMLEKPESRESWCEVCEHYLSDIDTCVVYGCDECCTTFHVECLFGHDPYVRFGQQCEVDGIKFQVLRKSNTSRPFCNSCKQRCQHKIFKRRNFIACSVRCVLRNL</sequence>
<dbReference type="InterPro" id="IPR053192">
    <property type="entry name" value="Vacuole_Formation_Reg"/>
</dbReference>
<dbReference type="Gene3D" id="3.30.40.10">
    <property type="entry name" value="Zinc/RING finger domain, C3HC4 (zinc finger)"/>
    <property type="match status" value="1"/>
</dbReference>
<accession>A0A8S9QP95</accession>
<feature type="domain" description="Zinc finger PHD-type" evidence="5">
    <location>
        <begin position="217"/>
        <end position="277"/>
    </location>
</feature>
<feature type="domain" description="Zinc finger PHD-type" evidence="5">
    <location>
        <begin position="416"/>
        <end position="476"/>
    </location>
</feature>
<dbReference type="InterPro" id="IPR054483">
    <property type="entry name" value="DC1-like_CT"/>
</dbReference>
<evidence type="ECO:0000313" key="7">
    <source>
        <dbReference type="Proteomes" id="UP000712600"/>
    </source>
</evidence>
<feature type="domain" description="Zinc finger PHD-type" evidence="5">
    <location>
        <begin position="497"/>
        <end position="565"/>
    </location>
</feature>
<proteinExistence type="predicted"/>
<dbReference type="InterPro" id="IPR004146">
    <property type="entry name" value="DC1"/>
</dbReference>
<dbReference type="SMART" id="SM00249">
    <property type="entry name" value="PHD"/>
    <property type="match status" value="4"/>
</dbReference>
<feature type="domain" description="Zinc finger PHD-type" evidence="5">
    <location>
        <begin position="108"/>
        <end position="181"/>
    </location>
</feature>
<keyword evidence="1" id="KW-0479">Metal-binding</keyword>
<evidence type="ECO:0000256" key="2">
    <source>
        <dbReference type="ARBA" id="ARBA00022737"/>
    </source>
</evidence>
<name>A0A8S9QP95_BRACR</name>
<keyword evidence="4" id="KW-0862">Zinc</keyword>
<evidence type="ECO:0000256" key="3">
    <source>
        <dbReference type="ARBA" id="ARBA00022771"/>
    </source>
</evidence>
<evidence type="ECO:0000256" key="4">
    <source>
        <dbReference type="ARBA" id="ARBA00022833"/>
    </source>
</evidence>
<dbReference type="GO" id="GO:0008270">
    <property type="term" value="F:zinc ion binding"/>
    <property type="evidence" value="ECO:0007669"/>
    <property type="project" value="UniProtKB-KW"/>
</dbReference>
<dbReference type="InterPro" id="IPR046349">
    <property type="entry name" value="C1-like_sf"/>
</dbReference>
<evidence type="ECO:0000256" key="1">
    <source>
        <dbReference type="ARBA" id="ARBA00022723"/>
    </source>
</evidence>
<keyword evidence="3" id="KW-0863">Zinc-finger</keyword>
<dbReference type="PANTHER" id="PTHR32410:SF181">
    <property type="entry name" value="CYSTEINE_HISTIDINE-RICH C1 DOMAIN FAMILY PROTEIN"/>
    <property type="match status" value="1"/>
</dbReference>